<dbReference type="SUPFAM" id="SSF53335">
    <property type="entry name" value="S-adenosyl-L-methionine-dependent methyltransferases"/>
    <property type="match status" value="1"/>
</dbReference>
<dbReference type="GO" id="GO:0043770">
    <property type="term" value="F:demethylmenaquinone methyltransferase activity"/>
    <property type="evidence" value="ECO:0007669"/>
    <property type="project" value="UniProtKB-EC"/>
</dbReference>
<keyword evidence="3 5" id="KW-0808">Transferase</keyword>
<keyword evidence="2 5" id="KW-0489">Methyltransferase</keyword>
<protein>
    <submittedName>
        <fullName evidence="5">2-methoxy-6-polyprenyl-1,4-benzoquinol methylase, mitochondrial</fullName>
        <ecNumber evidence="5">2.1.1.163</ecNumber>
    </submittedName>
</protein>
<dbReference type="CDD" id="cd02440">
    <property type="entry name" value="AdoMet_MTases"/>
    <property type="match status" value="1"/>
</dbReference>
<gene>
    <name evidence="5" type="primary">COQ5_2</name>
    <name evidence="5" type="ORF">CRYO30217_01296</name>
</gene>
<evidence type="ECO:0000259" key="4">
    <source>
        <dbReference type="Pfam" id="PF08241"/>
    </source>
</evidence>
<dbReference type="Gene3D" id="3.40.50.150">
    <property type="entry name" value="Vaccinia Virus protein VP39"/>
    <property type="match status" value="1"/>
</dbReference>
<dbReference type="PANTHER" id="PTHR44942:SF4">
    <property type="entry name" value="METHYLTRANSFERASE TYPE 11 DOMAIN-CONTAINING PROTEIN"/>
    <property type="match status" value="1"/>
</dbReference>
<proteinExistence type="inferred from homology"/>
<evidence type="ECO:0000313" key="6">
    <source>
        <dbReference type="Proteomes" id="UP000683507"/>
    </source>
</evidence>
<evidence type="ECO:0000313" key="5">
    <source>
        <dbReference type="EMBL" id="CAG5080406.1"/>
    </source>
</evidence>
<organism evidence="5 6">
    <name type="scientific">Parvicella tangerina</name>
    <dbReference type="NCBI Taxonomy" id="2829795"/>
    <lineage>
        <taxon>Bacteria</taxon>
        <taxon>Pseudomonadati</taxon>
        <taxon>Bacteroidota</taxon>
        <taxon>Flavobacteriia</taxon>
        <taxon>Flavobacteriales</taxon>
        <taxon>Parvicellaceae</taxon>
        <taxon>Parvicella</taxon>
    </lineage>
</organism>
<dbReference type="EMBL" id="OU015584">
    <property type="protein sequence ID" value="CAG5080406.1"/>
    <property type="molecule type" value="Genomic_DNA"/>
</dbReference>
<dbReference type="GO" id="GO:0032259">
    <property type="term" value="P:methylation"/>
    <property type="evidence" value="ECO:0007669"/>
    <property type="project" value="UniProtKB-KW"/>
</dbReference>
<sequence>MKRVHLIVHTTHYRKGSEQFAVIAQTMFNELSQEHPDDEVILKAILGKKELVAIFNELSSQNKRISSYHFIGHAGMYGPMFGTVEYPEQFSPYELEKLDIPFDEDGEAYFHCCRSARWFAPFFANLHKVTTYGYHNYTAFTKSKKKYQRIGKNQPPMYAIGCAGKKSHGWIGSIKKNIFGIGLEPMSKFEFSDQEQDRTYNKVAHLYDAVFQDIKVREDEWNWISSHLPDKSGLEVLDIGCGNGALLKELAPKIKSGIGLDLSVDLLELAENNNSDHDYISFKQVKGPNLPLPDSSVDLIISMLSFRYLDWDPLMDEIKRVLRPGGRILIVDMVAVPATPMQYPRLLLDKLKQKRQLKKYPEFAKALAELVAHPDWKKMLKYNPIRAEHEMKWYLESRFPGRKMEKINIGFNSSIIAFDSGNIEHIQDIHLTYP</sequence>
<dbReference type="PANTHER" id="PTHR44942">
    <property type="entry name" value="METHYLTRANSF_11 DOMAIN-CONTAINING PROTEIN"/>
    <property type="match status" value="1"/>
</dbReference>
<keyword evidence="6" id="KW-1185">Reference proteome</keyword>
<accession>A0A916JLJ7</accession>
<dbReference type="KEGG" id="ptan:CRYO30217_01296"/>
<dbReference type="RefSeq" id="WP_258541504.1">
    <property type="nucleotide sequence ID" value="NZ_OU015584.1"/>
</dbReference>
<dbReference type="InterPro" id="IPR051052">
    <property type="entry name" value="Diverse_substrate_MTase"/>
</dbReference>
<dbReference type="GO" id="GO:0008757">
    <property type="term" value="F:S-adenosylmethionine-dependent methyltransferase activity"/>
    <property type="evidence" value="ECO:0007669"/>
    <property type="project" value="InterPro"/>
</dbReference>
<evidence type="ECO:0000256" key="2">
    <source>
        <dbReference type="ARBA" id="ARBA00022603"/>
    </source>
</evidence>
<dbReference type="AlphaFoldDB" id="A0A916JLJ7"/>
<dbReference type="Pfam" id="PF08241">
    <property type="entry name" value="Methyltransf_11"/>
    <property type="match status" value="1"/>
</dbReference>
<dbReference type="InterPro" id="IPR029063">
    <property type="entry name" value="SAM-dependent_MTases_sf"/>
</dbReference>
<comment type="similarity">
    <text evidence="1">Belongs to the methyltransferase superfamily.</text>
</comment>
<feature type="domain" description="Methyltransferase type 11" evidence="4">
    <location>
        <begin position="237"/>
        <end position="330"/>
    </location>
</feature>
<dbReference type="InterPro" id="IPR013216">
    <property type="entry name" value="Methyltransf_11"/>
</dbReference>
<dbReference type="EC" id="2.1.1.163" evidence="5"/>
<reference evidence="5" key="1">
    <citation type="submission" date="2021-04" db="EMBL/GenBank/DDBJ databases">
        <authorList>
            <person name="Rodrigo-Torres L."/>
            <person name="Arahal R. D."/>
            <person name="Lucena T."/>
        </authorList>
    </citation>
    <scope>NUCLEOTIDE SEQUENCE</scope>
    <source>
        <strain evidence="5">AS29M-1</strain>
    </source>
</reference>
<evidence type="ECO:0000256" key="3">
    <source>
        <dbReference type="ARBA" id="ARBA00022679"/>
    </source>
</evidence>
<evidence type="ECO:0000256" key="1">
    <source>
        <dbReference type="ARBA" id="ARBA00008361"/>
    </source>
</evidence>
<dbReference type="Proteomes" id="UP000683507">
    <property type="component" value="Chromosome"/>
</dbReference>
<name>A0A916JLJ7_9FLAO</name>